<organism evidence="2 3">
    <name type="scientific">Wuchereria bancrofti</name>
    <dbReference type="NCBI Taxonomy" id="6293"/>
    <lineage>
        <taxon>Eukaryota</taxon>
        <taxon>Metazoa</taxon>
        <taxon>Ecdysozoa</taxon>
        <taxon>Nematoda</taxon>
        <taxon>Chromadorea</taxon>
        <taxon>Rhabditida</taxon>
        <taxon>Spirurina</taxon>
        <taxon>Spiruromorpha</taxon>
        <taxon>Filarioidea</taxon>
        <taxon>Onchocercidae</taxon>
        <taxon>Wuchereria</taxon>
    </lineage>
</organism>
<sequence>MLNKQVTHQIGRKIKERIDPIRISETTERYPYHHPTEAMNNNSEHECNLLNQHELSRSQKYELQRFIDQNSYLLRSPSSQDYNKKKEKKRRFKFK</sequence>
<dbReference type="WBParaSite" id="mrna-Wban_10016">
    <property type="protein sequence ID" value="mrna-Wban_10016"/>
    <property type="gene ID" value="Wban_10016"/>
</dbReference>
<protein>
    <submittedName>
        <fullName evidence="3">Uncharacterized protein</fullName>
    </submittedName>
</protein>
<reference evidence="2" key="1">
    <citation type="submission" date="2015-03" db="EMBL/GenBank/DDBJ databases">
        <title>Wuchereria bancrofti Genome Sequencing Papua New Guinea Strain.</title>
        <authorList>
            <person name="Small S.T."/>
            <person name="Serre D."/>
            <person name="Zimmerman P.A."/>
        </authorList>
    </citation>
    <scope>NUCLEOTIDE SEQUENCE [LARGE SCALE GENOMIC DNA]</scope>
    <source>
        <strain evidence="2">pt0022</strain>
    </source>
</reference>
<feature type="compositionally biased region" description="Basic residues" evidence="1">
    <location>
        <begin position="85"/>
        <end position="95"/>
    </location>
</feature>
<dbReference type="Proteomes" id="UP000093561">
    <property type="component" value="Unassembled WGS sequence"/>
</dbReference>
<feature type="region of interest" description="Disordered" evidence="1">
    <location>
        <begin position="76"/>
        <end position="95"/>
    </location>
</feature>
<reference evidence="3" key="3">
    <citation type="submission" date="2024-02" db="UniProtKB">
        <authorList>
            <consortium name="WormBaseParasite"/>
        </authorList>
    </citation>
    <scope>IDENTIFICATION</scope>
    <source>
        <strain evidence="3">pt0022</strain>
    </source>
</reference>
<evidence type="ECO:0000313" key="2">
    <source>
        <dbReference type="Proteomes" id="UP000093561"/>
    </source>
</evidence>
<accession>A0AAF5Q4N2</accession>
<proteinExistence type="predicted"/>
<evidence type="ECO:0000313" key="3">
    <source>
        <dbReference type="WBParaSite" id="mrna-Wban_10016"/>
    </source>
</evidence>
<evidence type="ECO:0000256" key="1">
    <source>
        <dbReference type="SAM" id="MobiDB-lite"/>
    </source>
</evidence>
<dbReference type="AlphaFoldDB" id="A0AAF5Q4N2"/>
<name>A0AAF5Q4N2_WUCBA</name>
<reference evidence="2" key="2">
    <citation type="journal article" date="2016" name="Mol. Ecol.">
        <title>Population genomics of the filarial nematode parasite Wuchereria bancrofti from mosquitoes.</title>
        <authorList>
            <person name="Small S.T."/>
            <person name="Reimer L.J."/>
            <person name="Tisch D.J."/>
            <person name="King C.L."/>
            <person name="Christensen B.M."/>
            <person name="Siba P.M."/>
            <person name="Kazura J.W."/>
            <person name="Serre D."/>
            <person name="Zimmerman P.A."/>
        </authorList>
    </citation>
    <scope>NUCLEOTIDE SEQUENCE</scope>
    <source>
        <strain evidence="2">pt0022</strain>
    </source>
</reference>